<dbReference type="Proteomes" id="UP000308652">
    <property type="component" value="Unassembled WGS sequence"/>
</dbReference>
<reference evidence="3 4" key="1">
    <citation type="journal article" date="2019" name="Nat. Ecol. Evol.">
        <title>Megaphylogeny resolves global patterns of mushroom evolution.</title>
        <authorList>
            <person name="Varga T."/>
            <person name="Krizsan K."/>
            <person name="Foldi C."/>
            <person name="Dima B."/>
            <person name="Sanchez-Garcia M."/>
            <person name="Sanchez-Ramirez S."/>
            <person name="Szollosi G.J."/>
            <person name="Szarkandi J.G."/>
            <person name="Papp V."/>
            <person name="Albert L."/>
            <person name="Andreopoulos W."/>
            <person name="Angelini C."/>
            <person name="Antonin V."/>
            <person name="Barry K.W."/>
            <person name="Bougher N.L."/>
            <person name="Buchanan P."/>
            <person name="Buyck B."/>
            <person name="Bense V."/>
            <person name="Catcheside P."/>
            <person name="Chovatia M."/>
            <person name="Cooper J."/>
            <person name="Damon W."/>
            <person name="Desjardin D."/>
            <person name="Finy P."/>
            <person name="Geml J."/>
            <person name="Haridas S."/>
            <person name="Hughes K."/>
            <person name="Justo A."/>
            <person name="Karasinski D."/>
            <person name="Kautmanova I."/>
            <person name="Kiss B."/>
            <person name="Kocsube S."/>
            <person name="Kotiranta H."/>
            <person name="LaButti K.M."/>
            <person name="Lechner B.E."/>
            <person name="Liimatainen K."/>
            <person name="Lipzen A."/>
            <person name="Lukacs Z."/>
            <person name="Mihaltcheva S."/>
            <person name="Morgado L.N."/>
            <person name="Niskanen T."/>
            <person name="Noordeloos M.E."/>
            <person name="Ohm R.A."/>
            <person name="Ortiz-Santana B."/>
            <person name="Ovrebo C."/>
            <person name="Racz N."/>
            <person name="Riley R."/>
            <person name="Savchenko A."/>
            <person name="Shiryaev A."/>
            <person name="Soop K."/>
            <person name="Spirin V."/>
            <person name="Szebenyi C."/>
            <person name="Tomsovsky M."/>
            <person name="Tulloss R.E."/>
            <person name="Uehling J."/>
            <person name="Grigoriev I.V."/>
            <person name="Vagvolgyi C."/>
            <person name="Papp T."/>
            <person name="Martin F.M."/>
            <person name="Miettinen O."/>
            <person name="Hibbett D.S."/>
            <person name="Nagy L.G."/>
        </authorList>
    </citation>
    <scope>NUCLEOTIDE SEQUENCE [LARGE SCALE GENOMIC DNA]</scope>
    <source>
        <strain evidence="3 4">CBS 166.37</strain>
    </source>
</reference>
<evidence type="ECO:0000259" key="2">
    <source>
        <dbReference type="Pfam" id="PF22803"/>
    </source>
</evidence>
<organism evidence="3 4">
    <name type="scientific">Crucibulum laeve</name>
    <dbReference type="NCBI Taxonomy" id="68775"/>
    <lineage>
        <taxon>Eukaryota</taxon>
        <taxon>Fungi</taxon>
        <taxon>Dikarya</taxon>
        <taxon>Basidiomycota</taxon>
        <taxon>Agaricomycotina</taxon>
        <taxon>Agaricomycetes</taxon>
        <taxon>Agaricomycetidae</taxon>
        <taxon>Agaricales</taxon>
        <taxon>Agaricineae</taxon>
        <taxon>Nidulariaceae</taxon>
        <taxon>Crucibulum</taxon>
    </lineage>
</organism>
<gene>
    <name evidence="3" type="ORF">BDQ12DRAFT_760894</name>
</gene>
<evidence type="ECO:0000313" key="4">
    <source>
        <dbReference type="Proteomes" id="UP000308652"/>
    </source>
</evidence>
<sequence length="142" mass="15046">MIFNYNTVLTAIVLAFSMTSVDAAAPVVRRTCFTGGTVGTECRQFINNFCNSVTANVAFRNNQERCYNTPNFKCDFGAFYEFSADANPPAALPSTTNCINTLNNVTNTCGGFGGYGNVAGGGFTFTLDPNQGQCGQIEAPGS</sequence>
<name>A0A5C3LPB7_9AGAR</name>
<evidence type="ECO:0000256" key="1">
    <source>
        <dbReference type="SAM" id="SignalP"/>
    </source>
</evidence>
<feature type="domain" description="Glycan binding protein Y3-like" evidence="2">
    <location>
        <begin position="41"/>
        <end position="134"/>
    </location>
</feature>
<dbReference type="OrthoDB" id="2925523at2759"/>
<accession>A0A5C3LPB7</accession>
<keyword evidence="4" id="KW-1185">Reference proteome</keyword>
<feature type="chain" id="PRO_5023015324" description="Glycan binding protein Y3-like domain-containing protein" evidence="1">
    <location>
        <begin position="24"/>
        <end position="142"/>
    </location>
</feature>
<protein>
    <recommendedName>
        <fullName evidence="2">Glycan binding protein Y3-like domain-containing protein</fullName>
    </recommendedName>
</protein>
<dbReference type="AlphaFoldDB" id="A0A5C3LPB7"/>
<dbReference type="InterPro" id="IPR054443">
    <property type="entry name" value="Y3-like_dom"/>
</dbReference>
<dbReference type="EMBL" id="ML213626">
    <property type="protein sequence ID" value="TFK34989.1"/>
    <property type="molecule type" value="Genomic_DNA"/>
</dbReference>
<dbReference type="Pfam" id="PF22803">
    <property type="entry name" value="GBD_Y3"/>
    <property type="match status" value="1"/>
</dbReference>
<proteinExistence type="predicted"/>
<feature type="signal peptide" evidence="1">
    <location>
        <begin position="1"/>
        <end position="23"/>
    </location>
</feature>
<evidence type="ECO:0000313" key="3">
    <source>
        <dbReference type="EMBL" id="TFK34989.1"/>
    </source>
</evidence>
<keyword evidence="1" id="KW-0732">Signal</keyword>